<sequence>MVWYWLAVLREPEQEAREINKQKLPVNTETALKERYVKKKDRFIAIRNTVCNNALNLFQVALTAILTRMQK</sequence>
<name>A0A1V9FI94_9BACT</name>
<keyword evidence="2" id="KW-1185">Reference proteome</keyword>
<organism evidence="1 2">
    <name type="scientific">Niastella vici</name>
    <dbReference type="NCBI Taxonomy" id="1703345"/>
    <lineage>
        <taxon>Bacteria</taxon>
        <taxon>Pseudomonadati</taxon>
        <taxon>Bacteroidota</taxon>
        <taxon>Chitinophagia</taxon>
        <taxon>Chitinophagales</taxon>
        <taxon>Chitinophagaceae</taxon>
        <taxon>Niastella</taxon>
    </lineage>
</organism>
<gene>
    <name evidence="1" type="ORF">A3860_07150</name>
</gene>
<comment type="caution">
    <text evidence="1">The sequence shown here is derived from an EMBL/GenBank/DDBJ whole genome shotgun (WGS) entry which is preliminary data.</text>
</comment>
<proteinExistence type="predicted"/>
<evidence type="ECO:0000313" key="2">
    <source>
        <dbReference type="Proteomes" id="UP000192796"/>
    </source>
</evidence>
<evidence type="ECO:0000313" key="1">
    <source>
        <dbReference type="EMBL" id="OQP58098.1"/>
    </source>
</evidence>
<accession>A0A1V9FI94</accession>
<dbReference type="STRING" id="1703345.A3860_07150"/>
<reference evidence="1 2" key="1">
    <citation type="submission" date="2016-03" db="EMBL/GenBank/DDBJ databases">
        <title>Niastella vici sp. nov., isolated from farmland soil.</title>
        <authorList>
            <person name="Chen L."/>
            <person name="Wang D."/>
            <person name="Yang S."/>
            <person name="Wang G."/>
        </authorList>
    </citation>
    <scope>NUCLEOTIDE SEQUENCE [LARGE SCALE GENOMIC DNA]</scope>
    <source>
        <strain evidence="1 2">DJ57</strain>
    </source>
</reference>
<dbReference type="EMBL" id="LVYD01000102">
    <property type="protein sequence ID" value="OQP58098.1"/>
    <property type="molecule type" value="Genomic_DNA"/>
</dbReference>
<dbReference type="AlphaFoldDB" id="A0A1V9FI94"/>
<dbReference type="Proteomes" id="UP000192796">
    <property type="component" value="Unassembled WGS sequence"/>
</dbReference>
<protein>
    <submittedName>
        <fullName evidence="1">Uncharacterized protein</fullName>
    </submittedName>
</protein>